<gene>
    <name evidence="1" type="ORF">F4821DRAFT_232786</name>
</gene>
<evidence type="ECO:0000313" key="1">
    <source>
        <dbReference type="EMBL" id="KAI6089040.1"/>
    </source>
</evidence>
<protein>
    <submittedName>
        <fullName evidence="1">Uncharacterized protein</fullName>
    </submittedName>
</protein>
<evidence type="ECO:0000313" key="2">
    <source>
        <dbReference type="Proteomes" id="UP001497680"/>
    </source>
</evidence>
<organism evidence="1 2">
    <name type="scientific">Hypoxylon rubiginosum</name>
    <dbReference type="NCBI Taxonomy" id="110542"/>
    <lineage>
        <taxon>Eukaryota</taxon>
        <taxon>Fungi</taxon>
        <taxon>Dikarya</taxon>
        <taxon>Ascomycota</taxon>
        <taxon>Pezizomycotina</taxon>
        <taxon>Sordariomycetes</taxon>
        <taxon>Xylariomycetidae</taxon>
        <taxon>Xylariales</taxon>
        <taxon>Hypoxylaceae</taxon>
        <taxon>Hypoxylon</taxon>
    </lineage>
</organism>
<comment type="caution">
    <text evidence="1">The sequence shown here is derived from an EMBL/GenBank/DDBJ whole genome shotgun (WGS) entry which is preliminary data.</text>
</comment>
<reference evidence="1 2" key="1">
    <citation type="journal article" date="2022" name="New Phytol.">
        <title>Ecological generalism drives hyperdiversity of secondary metabolite gene clusters in xylarialean endophytes.</title>
        <authorList>
            <person name="Franco M.E.E."/>
            <person name="Wisecaver J.H."/>
            <person name="Arnold A.E."/>
            <person name="Ju Y.M."/>
            <person name="Slot J.C."/>
            <person name="Ahrendt S."/>
            <person name="Moore L.P."/>
            <person name="Eastman K.E."/>
            <person name="Scott K."/>
            <person name="Konkel Z."/>
            <person name="Mondo S.J."/>
            <person name="Kuo A."/>
            <person name="Hayes R.D."/>
            <person name="Haridas S."/>
            <person name="Andreopoulos B."/>
            <person name="Riley R."/>
            <person name="LaButti K."/>
            <person name="Pangilinan J."/>
            <person name="Lipzen A."/>
            <person name="Amirebrahimi M."/>
            <person name="Yan J."/>
            <person name="Adam C."/>
            <person name="Keymanesh K."/>
            <person name="Ng V."/>
            <person name="Louie K."/>
            <person name="Northen T."/>
            <person name="Drula E."/>
            <person name="Henrissat B."/>
            <person name="Hsieh H.M."/>
            <person name="Youens-Clark K."/>
            <person name="Lutzoni F."/>
            <person name="Miadlikowska J."/>
            <person name="Eastwood D.C."/>
            <person name="Hamelin R.C."/>
            <person name="Grigoriev I.V."/>
            <person name="U'Ren J.M."/>
        </authorList>
    </citation>
    <scope>NUCLEOTIDE SEQUENCE [LARGE SCALE GENOMIC DNA]</scope>
    <source>
        <strain evidence="1 2">ER1909</strain>
    </source>
</reference>
<dbReference type="EMBL" id="MU394298">
    <property type="protein sequence ID" value="KAI6089040.1"/>
    <property type="molecule type" value="Genomic_DNA"/>
</dbReference>
<proteinExistence type="predicted"/>
<keyword evidence="2" id="KW-1185">Reference proteome</keyword>
<accession>A0ACC0D8I9</accession>
<name>A0ACC0D8I9_9PEZI</name>
<dbReference type="Proteomes" id="UP001497680">
    <property type="component" value="Unassembled WGS sequence"/>
</dbReference>
<sequence length="811" mass="91635">MEAIVAVGLASNVLQFVDFATKLVSKSKELRQDVASSDHKDYDAIAAHLQVLAGKVSASAHSIAQSSSSASSDEKALQPLADGCCELAKKLSERLDKLGLSSVQSSSLLRRGKMALRWVWSKKETEEIVERLHYFGSQLALHMTYQIKQGQLEQRTWQSSKDDMQAVLARTNDVLLSIEALRLDIHEKLDKQHEDILKSIADGSALNSRLQAQMTHEVSLASQATSKGIHNLETSLSTLMLKQNQDMRAHNSDVLESLATIRVENSKLYGQATQVLPQTCNFDTTSFQHILVSMLDEYKDNIITDIRKEFRGTALSEMESLRTQTLQALDRMQSDRQTRISSTQLVPEPMAEPSSPYCSILTQATIGTEDIIESRDHRWQQKKDITIVYTYHRRITTRIGTLRLIIRDTAIFDPIKPPVSVYQLTAHFILSPRWYSKGFLVAYEKVTDARGTPKFGLQLQPYRVFGDDHRIWQVIYEDDIDLFRNMLSQRNISTYDRDSYGNTLLANAVKWGRPDIVKTLVHSGADVNATDSDGMSPICWAFLYDLTKFRYTGQGVFDYLQGLPNINIGDLQLNEALALYAIISISQIPKDTNIHVVEEALFKWISACRAVDFDFDIPGETTFLAWIIYGYGQPEESFEFNLTTAFDLLLNMVIGTCPTIESEIPLSLTVRQLIGNLRKAWKDGYISKNASTILSAPYHGYYVKETNTHSLTFLEHVIARAIAQRPDCIFDIFDVSESDSFCAVFSRCGLWDIWADILQDNGFDPDWVEQECIKRRDAMTAETTTYKVSGNVNAAQALKVKRRRGYVVVEE</sequence>